<feature type="chain" id="PRO_5009104851" description="TPR repeat-containing protein" evidence="2">
    <location>
        <begin position="26"/>
        <end position="148"/>
    </location>
</feature>
<evidence type="ECO:0000256" key="1">
    <source>
        <dbReference type="SAM" id="MobiDB-lite"/>
    </source>
</evidence>
<dbReference type="SUPFAM" id="SSF81901">
    <property type="entry name" value="HCP-like"/>
    <property type="match status" value="1"/>
</dbReference>
<dbReference type="EMBL" id="CP017076">
    <property type="protein sequence ID" value="AOR79200.1"/>
    <property type="molecule type" value="Genomic_DNA"/>
</dbReference>
<evidence type="ECO:0008006" key="5">
    <source>
        <dbReference type="Google" id="ProtNLM"/>
    </source>
</evidence>
<dbReference type="AlphaFoldDB" id="A0A1D8AAS3"/>
<proteinExistence type="predicted"/>
<evidence type="ECO:0000256" key="2">
    <source>
        <dbReference type="SAM" id="SignalP"/>
    </source>
</evidence>
<keyword evidence="3" id="KW-0614">Plasmid</keyword>
<protein>
    <recommendedName>
        <fullName evidence="5">TPR repeat-containing protein</fullName>
    </recommendedName>
</protein>
<organism evidence="3 4">
    <name type="scientific">Novosphingobium resinovorum</name>
    <dbReference type="NCBI Taxonomy" id="158500"/>
    <lineage>
        <taxon>Bacteria</taxon>
        <taxon>Pseudomonadati</taxon>
        <taxon>Pseudomonadota</taxon>
        <taxon>Alphaproteobacteria</taxon>
        <taxon>Sphingomonadales</taxon>
        <taxon>Sphingomonadaceae</taxon>
        <taxon>Novosphingobium</taxon>
    </lineage>
</organism>
<accession>A0A1D8AAS3</accession>
<evidence type="ECO:0000313" key="3">
    <source>
        <dbReference type="EMBL" id="AOR79200.1"/>
    </source>
</evidence>
<gene>
    <name evidence="3" type="ORF">BES08_20215</name>
</gene>
<reference evidence="4" key="1">
    <citation type="journal article" date="2017" name="J. Biotechnol.">
        <title>Complete genome sequence of Novosphingobium resinovorum SA1, a versatile xenobiotic-degrading bacterium capable of utilizing sulfanilic acid.</title>
        <authorList>
            <person name="Hegedus B."/>
            <person name="Kos P.B."/>
            <person name="Balint B."/>
            <person name="Maroti G."/>
            <person name="Gan H.M."/>
            <person name="Perei K."/>
            <person name="Rakhely G."/>
        </authorList>
    </citation>
    <scope>NUCLEOTIDE SEQUENCE [LARGE SCALE GENOMIC DNA]</scope>
    <source>
        <strain evidence="4">SA1</strain>
    </source>
</reference>
<geneLocation type="plasmid" evidence="3 4">
    <name>pSA1</name>
</geneLocation>
<dbReference type="InterPro" id="IPR011990">
    <property type="entry name" value="TPR-like_helical_dom_sf"/>
</dbReference>
<sequence>MHRAMIRAAALSVVLVGLPAGQAQAQQVEVIDPVAELKVMCQNNDAGACSRLGNRLLEGDGIARDDACALGEAESCFTLGRAYQTGNGRDLHDVRGIALLEHALALDPLTSSAGPARKALAISKAALDDISVPPANNDQPAGHEQNKG</sequence>
<dbReference type="Gene3D" id="1.25.40.10">
    <property type="entry name" value="Tetratricopeptide repeat domain"/>
    <property type="match status" value="1"/>
</dbReference>
<dbReference type="Proteomes" id="UP000094626">
    <property type="component" value="Plasmid pSA1"/>
</dbReference>
<name>A0A1D8AAS3_9SPHN</name>
<keyword evidence="4" id="KW-1185">Reference proteome</keyword>
<feature type="region of interest" description="Disordered" evidence="1">
    <location>
        <begin position="129"/>
        <end position="148"/>
    </location>
</feature>
<keyword evidence="2" id="KW-0732">Signal</keyword>
<feature type="signal peptide" evidence="2">
    <location>
        <begin position="1"/>
        <end position="25"/>
    </location>
</feature>
<evidence type="ECO:0000313" key="4">
    <source>
        <dbReference type="Proteomes" id="UP000094626"/>
    </source>
</evidence>
<dbReference type="KEGG" id="nre:BES08_20215"/>